<dbReference type="Gene3D" id="1.10.150.60">
    <property type="entry name" value="ARID DNA-binding domain"/>
    <property type="match status" value="1"/>
</dbReference>
<dbReference type="SUPFAM" id="SSF56112">
    <property type="entry name" value="Protein kinase-like (PK-like)"/>
    <property type="match status" value="1"/>
</dbReference>
<sequence length="1125" mass="122733">MLVARGIQQKAVSGVHNPAQQRSTQQGGRPSPPFDMAFDSQQKQVEEFLRSTFEDGSRLKTFLNQKGHLAQHWLDRMQQLADHPSTPAQLRSSTFRTMLRLSKKSGLHPTCLSIHNVRKFGKFPIAEGGFGEVWRGFIGSSQDPVCLKIMKVYLDSDLVKLSKDYLREAILWRQLRHPNVLPFLGIYRLEDGHQVCLISPWMEDGNLVKFLKDAPPEDVDHFALARDIAAGLSYLHEMTIVHGDLKGVNVVVNKRFRACITDFGLSRVADEHGPNLTASTTRSAGTVRWRAPELLMGSNKVTKESDVYAFGCVCYEIYAGCHPFPELAHDGGVIVKVVVQKEHPSRPGEITNLSDVMWALMESCWSSAPPSRPTADALLRAMDVMEAGASVLPLPNWDQSVFTQVWENIEYSPPACEDKGMPENKIRSDQEPSLAHSATPGAEAYQQAIPNRSDANLELLPGQSNAPFTSGRGRKRKASNEGLPVTHSKRAVGAPEGFSAGWMPSNLDVDVDRADDTAHKWRLGSSSSTNTAFLDRQSHRDPQNPMSPLGFPNNMGGPGDFPGQSSANFNPSMNRNNMMLQALQRDQNNNRQLELMNLAQSQQNQNGPFNLGGLGHQGGGFNGGGSPEMSQPGGPSRGDRMPPGGAEAMRRPSPHPHPPNQPSQQPPQLGGAQPGPPFGNPQQAAQMAALMNSRGGRVITLPDLQDRQNAMKSALTQLEFQIRSLIAARSQMPDQVFAAKMRSFSSDLQQKRDGFTRITGLITNMTNNGTTHMTLPVSQPPGGPAVLGGQPWMGQTIPNNSLQPPFGPTGGPNNQPPQSQPNGQPSPSPAHAPAVSNGGAVRPGVQSPHNPNAGSPFPNPQSSPPNLPFNNMGAQNNPQAPQPGGAMSNNPAAANIGNNMMGHPQAPNGNSSPFPPLVKERFNITYKNWCNQKHVSHDQRLLSIDNLSIDLHTLHTEVMKEGGLGPVQQRDLWAVIAARMGWVQFPGGPNDPAKSGPDAANQLAYVYKEYLADFDRVYMSSVLENRRKQQAFQQLLPSQLRALSPQQMRMLVQVADIPAAELRAKGMPEDLVRVVETNREALQLMRQDQNMFKNMLHPAPEQQPGLPPFGPHSIAGGANIQPPLF</sequence>
<dbReference type="InterPro" id="IPR011009">
    <property type="entry name" value="Kinase-like_dom_sf"/>
</dbReference>
<dbReference type="CDD" id="cd16100">
    <property type="entry name" value="ARID"/>
    <property type="match status" value="1"/>
</dbReference>
<feature type="region of interest" description="Disordered" evidence="1">
    <location>
        <begin position="413"/>
        <end position="442"/>
    </location>
</feature>
<accession>A0ABR3ERK1</accession>
<dbReference type="Pfam" id="PF01388">
    <property type="entry name" value="ARID"/>
    <property type="match status" value="1"/>
</dbReference>
<dbReference type="InterPro" id="IPR000719">
    <property type="entry name" value="Prot_kinase_dom"/>
</dbReference>
<reference evidence="4 5" key="1">
    <citation type="submission" date="2024-02" db="EMBL/GenBank/DDBJ databases">
        <title>A draft genome for the cacao thread blight pathogen Marasmius crinis-equi.</title>
        <authorList>
            <person name="Cohen S.P."/>
            <person name="Baruah I.K."/>
            <person name="Amoako-Attah I."/>
            <person name="Bukari Y."/>
            <person name="Meinhardt L.W."/>
            <person name="Bailey B.A."/>
        </authorList>
    </citation>
    <scope>NUCLEOTIDE SEQUENCE [LARGE SCALE GENOMIC DNA]</scope>
    <source>
        <strain evidence="4 5">GH-76</strain>
    </source>
</reference>
<dbReference type="SMART" id="SM01014">
    <property type="entry name" value="ARID"/>
    <property type="match status" value="1"/>
</dbReference>
<evidence type="ECO:0000256" key="1">
    <source>
        <dbReference type="SAM" id="MobiDB-lite"/>
    </source>
</evidence>
<feature type="compositionally biased region" description="Gly residues" evidence="1">
    <location>
        <begin position="610"/>
        <end position="626"/>
    </location>
</feature>
<dbReference type="PANTHER" id="PTHR44329:SF214">
    <property type="entry name" value="PROTEIN KINASE DOMAIN-CONTAINING PROTEIN"/>
    <property type="match status" value="1"/>
</dbReference>
<dbReference type="SMART" id="SM00220">
    <property type="entry name" value="S_TKc"/>
    <property type="match status" value="1"/>
</dbReference>
<dbReference type="InterPro" id="IPR008271">
    <property type="entry name" value="Ser/Thr_kinase_AS"/>
</dbReference>
<organism evidence="4 5">
    <name type="scientific">Marasmius crinis-equi</name>
    <dbReference type="NCBI Taxonomy" id="585013"/>
    <lineage>
        <taxon>Eukaryota</taxon>
        <taxon>Fungi</taxon>
        <taxon>Dikarya</taxon>
        <taxon>Basidiomycota</taxon>
        <taxon>Agaricomycotina</taxon>
        <taxon>Agaricomycetes</taxon>
        <taxon>Agaricomycetidae</taxon>
        <taxon>Agaricales</taxon>
        <taxon>Marasmiineae</taxon>
        <taxon>Marasmiaceae</taxon>
        <taxon>Marasmius</taxon>
    </lineage>
</organism>
<dbReference type="EMBL" id="JBAHYK010002242">
    <property type="protein sequence ID" value="KAL0565482.1"/>
    <property type="molecule type" value="Genomic_DNA"/>
</dbReference>
<dbReference type="Pfam" id="PF07714">
    <property type="entry name" value="PK_Tyr_Ser-Thr"/>
    <property type="match status" value="1"/>
</dbReference>
<feature type="region of interest" description="Disordered" evidence="1">
    <location>
        <begin position="457"/>
        <end position="505"/>
    </location>
</feature>
<feature type="domain" description="Protein kinase" evidence="2">
    <location>
        <begin position="119"/>
        <end position="385"/>
    </location>
</feature>
<comment type="caution">
    <text evidence="4">The sequence shown here is derived from an EMBL/GenBank/DDBJ whole genome shotgun (WGS) entry which is preliminary data.</text>
</comment>
<feature type="compositionally biased region" description="Basic and acidic residues" evidence="1">
    <location>
        <begin position="416"/>
        <end position="430"/>
    </location>
</feature>
<dbReference type="Gene3D" id="1.10.510.10">
    <property type="entry name" value="Transferase(Phosphotransferase) domain 1"/>
    <property type="match status" value="1"/>
</dbReference>
<dbReference type="InterPro" id="IPR001606">
    <property type="entry name" value="ARID_dom"/>
</dbReference>
<gene>
    <name evidence="4" type="ORF">V5O48_016545</name>
</gene>
<feature type="compositionally biased region" description="Polar residues" evidence="1">
    <location>
        <begin position="887"/>
        <end position="898"/>
    </location>
</feature>
<protein>
    <submittedName>
        <fullName evidence="4">Uncharacterized protein</fullName>
    </submittedName>
</protein>
<feature type="compositionally biased region" description="Polar residues" evidence="1">
    <location>
        <begin position="563"/>
        <end position="573"/>
    </location>
</feature>
<evidence type="ECO:0000313" key="5">
    <source>
        <dbReference type="Proteomes" id="UP001465976"/>
    </source>
</evidence>
<dbReference type="PROSITE" id="PS51011">
    <property type="entry name" value="ARID"/>
    <property type="match status" value="1"/>
</dbReference>
<dbReference type="PROSITE" id="PS50011">
    <property type="entry name" value="PROTEIN_KINASE_DOM"/>
    <property type="match status" value="1"/>
</dbReference>
<dbReference type="PROSITE" id="PS00108">
    <property type="entry name" value="PROTEIN_KINASE_ST"/>
    <property type="match status" value="1"/>
</dbReference>
<feature type="region of interest" description="Disordered" evidence="1">
    <location>
        <begin position="1"/>
        <end position="35"/>
    </location>
</feature>
<feature type="domain" description="ARID" evidence="3">
    <location>
        <begin position="916"/>
        <end position="1019"/>
    </location>
</feature>
<evidence type="ECO:0000259" key="3">
    <source>
        <dbReference type="PROSITE" id="PS51011"/>
    </source>
</evidence>
<feature type="region of interest" description="Disordered" evidence="1">
    <location>
        <begin position="603"/>
        <end position="682"/>
    </location>
</feature>
<dbReference type="PRINTS" id="PR00109">
    <property type="entry name" value="TYRKINASE"/>
</dbReference>
<feature type="compositionally biased region" description="Polar residues" evidence="1">
    <location>
        <begin position="18"/>
        <end position="28"/>
    </location>
</feature>
<dbReference type="PANTHER" id="PTHR44329">
    <property type="entry name" value="SERINE/THREONINE-PROTEIN KINASE TNNI3K-RELATED"/>
    <property type="match status" value="1"/>
</dbReference>
<feature type="region of interest" description="Disordered" evidence="1">
    <location>
        <begin position="521"/>
        <end position="573"/>
    </location>
</feature>
<feature type="compositionally biased region" description="Pro residues" evidence="1">
    <location>
        <begin position="857"/>
        <end position="867"/>
    </location>
</feature>
<dbReference type="InterPro" id="IPR051681">
    <property type="entry name" value="Ser/Thr_Kinases-Pseudokinases"/>
</dbReference>
<dbReference type="SMART" id="SM00501">
    <property type="entry name" value="BRIGHT"/>
    <property type="match status" value="1"/>
</dbReference>
<name>A0ABR3ERK1_9AGAR</name>
<feature type="compositionally biased region" description="Pro residues" evidence="1">
    <location>
        <begin position="655"/>
        <end position="665"/>
    </location>
</feature>
<dbReference type="SUPFAM" id="SSF46774">
    <property type="entry name" value="ARID-like"/>
    <property type="match status" value="1"/>
</dbReference>
<dbReference type="InterPro" id="IPR036431">
    <property type="entry name" value="ARID_dom_sf"/>
</dbReference>
<feature type="region of interest" description="Disordered" evidence="1">
    <location>
        <begin position="776"/>
        <end position="903"/>
    </location>
</feature>
<dbReference type="InterPro" id="IPR001245">
    <property type="entry name" value="Ser-Thr/Tyr_kinase_cat_dom"/>
</dbReference>
<evidence type="ECO:0000259" key="2">
    <source>
        <dbReference type="PROSITE" id="PS50011"/>
    </source>
</evidence>
<evidence type="ECO:0000313" key="4">
    <source>
        <dbReference type="EMBL" id="KAL0565482.1"/>
    </source>
</evidence>
<proteinExistence type="predicted"/>
<feature type="compositionally biased region" description="Pro residues" evidence="1">
    <location>
        <begin position="814"/>
        <end position="830"/>
    </location>
</feature>
<dbReference type="Proteomes" id="UP001465976">
    <property type="component" value="Unassembled WGS sequence"/>
</dbReference>
<keyword evidence="5" id="KW-1185">Reference proteome</keyword>